<dbReference type="FunCoup" id="A0A1Y1XRG4">
    <property type="interactions" value="438"/>
</dbReference>
<evidence type="ECO:0000256" key="5">
    <source>
        <dbReference type="SAM" id="Phobius"/>
    </source>
</evidence>
<gene>
    <name evidence="6" type="ORF">K493DRAFT_290713</name>
</gene>
<evidence type="ECO:0000256" key="3">
    <source>
        <dbReference type="ARBA" id="ARBA00022989"/>
    </source>
</evidence>
<comment type="subcellular location">
    <subcellularLocation>
        <location evidence="1">Membrane</location>
        <topology evidence="1">Multi-pass membrane protein</topology>
    </subcellularLocation>
</comment>
<sequence>MPVITHQKSSNHAAYTDTTCQTNLNSSWVNYKGIWVFNIILIVALKVLFGVFPGISKEASWTLTNLTYNIISFVIFHWIIGIPFEFNQGAYDELTLWEQMDNGAQFSPSKKYFTAAPILLFLLGIHYTHYDGTTFLINITALTVNLVGKLPAMHRVRLFGFNMIHTDSI</sequence>
<dbReference type="GO" id="GO:0005789">
    <property type="term" value="C:endoplasmic reticulum membrane"/>
    <property type="evidence" value="ECO:0007669"/>
    <property type="project" value="InterPro"/>
</dbReference>
<dbReference type="InParanoid" id="A0A1Y1XRG4"/>
<keyword evidence="3 5" id="KW-1133">Transmembrane helix</keyword>
<proteinExistence type="predicted"/>
<dbReference type="EMBL" id="MCFE01000535">
    <property type="protein sequence ID" value="ORX88352.1"/>
    <property type="molecule type" value="Genomic_DNA"/>
</dbReference>
<keyword evidence="2 5" id="KW-0812">Transmembrane</keyword>
<dbReference type="STRING" id="1314790.A0A1Y1XRG4"/>
<comment type="caution">
    <text evidence="6">The sequence shown here is derived from an EMBL/GenBank/DDBJ whole genome shotgun (WGS) entry which is preliminary data.</text>
</comment>
<dbReference type="Proteomes" id="UP000193498">
    <property type="component" value="Unassembled WGS sequence"/>
</dbReference>
<accession>A0A1Y1XRG4</accession>
<reference evidence="6 7" key="1">
    <citation type="submission" date="2016-07" db="EMBL/GenBank/DDBJ databases">
        <title>Pervasive Adenine N6-methylation of Active Genes in Fungi.</title>
        <authorList>
            <consortium name="DOE Joint Genome Institute"/>
            <person name="Mondo S.J."/>
            <person name="Dannebaum R.O."/>
            <person name="Kuo R.C."/>
            <person name="Labutti K."/>
            <person name="Haridas S."/>
            <person name="Kuo A."/>
            <person name="Salamov A."/>
            <person name="Ahrendt S.R."/>
            <person name="Lipzen A."/>
            <person name="Sullivan W."/>
            <person name="Andreopoulos W.B."/>
            <person name="Clum A."/>
            <person name="Lindquist E."/>
            <person name="Daum C."/>
            <person name="Ramamoorthy G.K."/>
            <person name="Gryganskyi A."/>
            <person name="Culley D."/>
            <person name="Magnuson J.K."/>
            <person name="James T.Y."/>
            <person name="O'Malley M.A."/>
            <person name="Stajich J.E."/>
            <person name="Spatafora J.W."/>
            <person name="Visel A."/>
            <person name="Grigoriev I.V."/>
        </authorList>
    </citation>
    <scope>NUCLEOTIDE SEQUENCE [LARGE SCALE GENOMIC DNA]</scope>
    <source>
        <strain evidence="6 7">CBS 931.73</strain>
    </source>
</reference>
<feature type="transmembrane region" description="Helical" evidence="5">
    <location>
        <begin position="34"/>
        <end position="54"/>
    </location>
</feature>
<dbReference type="InterPro" id="IPR007203">
    <property type="entry name" value="ORMDL"/>
</dbReference>
<protein>
    <submittedName>
        <fullName evidence="6">Putative unfolded protein response protein Orm1</fullName>
    </submittedName>
</protein>
<feature type="transmembrane region" description="Helical" evidence="5">
    <location>
        <begin position="112"/>
        <end position="130"/>
    </location>
</feature>
<name>A0A1Y1XRG4_9FUNG</name>
<dbReference type="PIRSF" id="PIRSF018147">
    <property type="entry name" value="ORMDL"/>
    <property type="match status" value="1"/>
</dbReference>
<evidence type="ECO:0000256" key="2">
    <source>
        <dbReference type="ARBA" id="ARBA00022692"/>
    </source>
</evidence>
<keyword evidence="4 5" id="KW-0472">Membrane</keyword>
<organism evidence="6 7">
    <name type="scientific">Basidiobolus meristosporus CBS 931.73</name>
    <dbReference type="NCBI Taxonomy" id="1314790"/>
    <lineage>
        <taxon>Eukaryota</taxon>
        <taxon>Fungi</taxon>
        <taxon>Fungi incertae sedis</taxon>
        <taxon>Zoopagomycota</taxon>
        <taxon>Entomophthoromycotina</taxon>
        <taxon>Basidiobolomycetes</taxon>
        <taxon>Basidiobolales</taxon>
        <taxon>Basidiobolaceae</taxon>
        <taxon>Basidiobolus</taxon>
    </lineage>
</organism>
<dbReference type="AlphaFoldDB" id="A0A1Y1XRG4"/>
<dbReference type="Pfam" id="PF04061">
    <property type="entry name" value="ORMDL"/>
    <property type="match status" value="1"/>
</dbReference>
<dbReference type="OrthoDB" id="1932233at2759"/>
<feature type="transmembrane region" description="Helical" evidence="5">
    <location>
        <begin position="66"/>
        <end position="84"/>
    </location>
</feature>
<dbReference type="PANTHER" id="PTHR12665">
    <property type="entry name" value="ORMDL PROTEINS"/>
    <property type="match status" value="1"/>
</dbReference>
<evidence type="ECO:0000313" key="6">
    <source>
        <dbReference type="EMBL" id="ORX88352.1"/>
    </source>
</evidence>
<evidence type="ECO:0000313" key="7">
    <source>
        <dbReference type="Proteomes" id="UP000193498"/>
    </source>
</evidence>
<evidence type="ECO:0000256" key="1">
    <source>
        <dbReference type="ARBA" id="ARBA00004141"/>
    </source>
</evidence>
<keyword evidence="7" id="KW-1185">Reference proteome</keyword>
<evidence type="ECO:0000256" key="4">
    <source>
        <dbReference type="ARBA" id="ARBA00023136"/>
    </source>
</evidence>